<organism evidence="3 4">
    <name type="scientific">Pseudomonas plecoglossicida</name>
    <dbReference type="NCBI Taxonomy" id="70775"/>
    <lineage>
        <taxon>Bacteria</taxon>
        <taxon>Pseudomonadati</taxon>
        <taxon>Pseudomonadota</taxon>
        <taxon>Gammaproteobacteria</taxon>
        <taxon>Pseudomonadales</taxon>
        <taxon>Pseudomonadaceae</taxon>
        <taxon>Pseudomonas</taxon>
    </lineage>
</organism>
<gene>
    <name evidence="3" type="ORF">DBB42_01430</name>
</gene>
<dbReference type="GO" id="GO:0003700">
    <property type="term" value="F:DNA-binding transcription factor activity"/>
    <property type="evidence" value="ECO:0007669"/>
    <property type="project" value="InterPro"/>
</dbReference>
<dbReference type="AlphaFoldDB" id="A0A2R7USE4"/>
<dbReference type="SMART" id="SM00422">
    <property type="entry name" value="HTH_MERR"/>
    <property type="match status" value="1"/>
</dbReference>
<dbReference type="InterPro" id="IPR009061">
    <property type="entry name" value="DNA-bd_dom_put_sf"/>
</dbReference>
<evidence type="ECO:0000313" key="3">
    <source>
        <dbReference type="EMBL" id="PTU54044.1"/>
    </source>
</evidence>
<dbReference type="EMBL" id="QANO01000059">
    <property type="protein sequence ID" value="PTU54044.1"/>
    <property type="molecule type" value="Genomic_DNA"/>
</dbReference>
<dbReference type="Gene3D" id="1.10.1660.10">
    <property type="match status" value="1"/>
</dbReference>
<dbReference type="SUPFAM" id="SSF46955">
    <property type="entry name" value="Putative DNA-binding domain"/>
    <property type="match status" value="1"/>
</dbReference>
<evidence type="ECO:0000259" key="2">
    <source>
        <dbReference type="PROSITE" id="PS50937"/>
    </source>
</evidence>
<proteinExistence type="predicted"/>
<evidence type="ECO:0000313" key="4">
    <source>
        <dbReference type="Proteomes" id="UP000244874"/>
    </source>
</evidence>
<accession>A0A2R7USE4</accession>
<evidence type="ECO:0000256" key="1">
    <source>
        <dbReference type="ARBA" id="ARBA00023125"/>
    </source>
</evidence>
<dbReference type="PRINTS" id="PR00040">
    <property type="entry name" value="HTHMERR"/>
</dbReference>
<dbReference type="PROSITE" id="PS00552">
    <property type="entry name" value="HTH_MERR_1"/>
    <property type="match status" value="1"/>
</dbReference>
<sequence>MNWREGDIAVQLKVGELAKRAGLSVRTLHHYDNLGLLEPSVRSDAGYRLYGAADIQRLNKILALRELGISLGEIRQILCEGTLSTPAILSAQLIRVDAEIAHQHKLRTRLERLQRALLEEDLSEAGCLNTLEAMAFYRHHLSEDDLNLPLLGANGRFAAPWQKRIDGLRALFERGVSPRASAARRAARDWIALVEKDTRSNAGMFVRVDNLLTSRGEDLFNSGFSPQLGEYILKAFCEHRLLIYRKHLSPNAYQYLRRTYIGVMREWPGLLDSLEVLRNAHCPATSAEVQLIARSWLAMRHKLALDDAALQAIRRAEESEEELRVGTWLHPCLLKFLEKAVASVSASANVQAPGA</sequence>
<dbReference type="GO" id="GO:0003677">
    <property type="term" value="F:DNA binding"/>
    <property type="evidence" value="ECO:0007669"/>
    <property type="project" value="UniProtKB-KW"/>
</dbReference>
<dbReference type="Proteomes" id="UP000244874">
    <property type="component" value="Unassembled WGS sequence"/>
</dbReference>
<reference evidence="3 4" key="1">
    <citation type="submission" date="2018-04" db="EMBL/GenBank/DDBJ databases">
        <authorList>
            <person name="Go L.Y."/>
            <person name="Mitchell J.A."/>
        </authorList>
    </citation>
    <scope>NUCLEOTIDE SEQUENCE [LARGE SCALE GENOMIC DNA]</scope>
    <source>
        <strain evidence="3 4">KCJK7865</strain>
    </source>
</reference>
<dbReference type="PANTHER" id="PTHR30204">
    <property type="entry name" value="REDOX-CYCLING DRUG-SENSING TRANSCRIPTIONAL ACTIVATOR SOXR"/>
    <property type="match status" value="1"/>
</dbReference>
<dbReference type="CDD" id="cd01106">
    <property type="entry name" value="HTH_TipAL-Mta"/>
    <property type="match status" value="1"/>
</dbReference>
<dbReference type="PANTHER" id="PTHR30204:SF90">
    <property type="entry name" value="HTH-TYPE TRANSCRIPTIONAL ACTIVATOR MTA"/>
    <property type="match status" value="1"/>
</dbReference>
<dbReference type="Pfam" id="PF13411">
    <property type="entry name" value="MerR_1"/>
    <property type="match status" value="1"/>
</dbReference>
<dbReference type="InterPro" id="IPR000551">
    <property type="entry name" value="MerR-type_HTH_dom"/>
</dbReference>
<comment type="caution">
    <text evidence="3">The sequence shown here is derived from an EMBL/GenBank/DDBJ whole genome shotgun (WGS) entry which is preliminary data.</text>
</comment>
<protein>
    <submittedName>
        <fullName evidence="3">MerR family transcriptional regulator</fullName>
    </submittedName>
</protein>
<keyword evidence="1" id="KW-0238">DNA-binding</keyword>
<dbReference type="InterPro" id="IPR047057">
    <property type="entry name" value="MerR_fam"/>
</dbReference>
<feature type="domain" description="HTH merR-type" evidence="2">
    <location>
        <begin position="11"/>
        <end position="80"/>
    </location>
</feature>
<dbReference type="PROSITE" id="PS50937">
    <property type="entry name" value="HTH_MERR_2"/>
    <property type="match status" value="1"/>
</dbReference>
<name>A0A2R7USE4_PSEDL</name>